<dbReference type="Proteomes" id="UP000199435">
    <property type="component" value="Unassembled WGS sequence"/>
</dbReference>
<reference evidence="2" key="1">
    <citation type="submission" date="2016-08" db="EMBL/GenBank/DDBJ databases">
        <authorList>
            <person name="Varghese N."/>
            <person name="Submissions Spin"/>
        </authorList>
    </citation>
    <scope>NUCLEOTIDE SEQUENCE [LARGE SCALE GENOMIC DNA]</scope>
    <source>
        <strain evidence="2">HAMBI 2971</strain>
    </source>
</reference>
<name>A0A1C3UZL8_9HYPH</name>
<dbReference type="EMBL" id="FMAH01000007">
    <property type="protein sequence ID" value="SCB20875.1"/>
    <property type="molecule type" value="Genomic_DNA"/>
</dbReference>
<evidence type="ECO:0000313" key="1">
    <source>
        <dbReference type="EMBL" id="SCB20875.1"/>
    </source>
</evidence>
<dbReference type="STRING" id="411945.GA0061102_100754"/>
<keyword evidence="2" id="KW-1185">Reference proteome</keyword>
<organism evidence="1 2">
    <name type="scientific">Rhizobium miluonense</name>
    <dbReference type="NCBI Taxonomy" id="411945"/>
    <lineage>
        <taxon>Bacteria</taxon>
        <taxon>Pseudomonadati</taxon>
        <taxon>Pseudomonadota</taxon>
        <taxon>Alphaproteobacteria</taxon>
        <taxon>Hyphomicrobiales</taxon>
        <taxon>Rhizobiaceae</taxon>
        <taxon>Rhizobium/Agrobacterium group</taxon>
        <taxon>Rhizobium</taxon>
    </lineage>
</organism>
<dbReference type="AlphaFoldDB" id="A0A1C3UZL8"/>
<proteinExistence type="predicted"/>
<protein>
    <submittedName>
        <fullName evidence="1">Uncharacterized protein</fullName>
    </submittedName>
</protein>
<sequence>MSRLRSPEMPVCKFELVGSLVQPKSPIHMTHIWIAETEQPIHWVSEHIHDYDEILIWTGSDLDNPRDLGAEIYIDIEGECRTITSFGSIFIPRWRQALPAWHQPCLAAYHVPCFVAGVDLQAKVQSTSVMGFPSAVGPPTGLSPGVLSESKIAGGPGWAVEGRLFRY</sequence>
<accession>A0A1C3UZL8</accession>
<gene>
    <name evidence="1" type="ORF">GA0061102_100754</name>
</gene>
<evidence type="ECO:0000313" key="2">
    <source>
        <dbReference type="Proteomes" id="UP000199435"/>
    </source>
</evidence>